<keyword evidence="10 11" id="KW-0066">ATP synthesis</keyword>
<comment type="function">
    <text evidence="11">Component of the A-type ATP synthase that produces ATP from ADP in the presence of a proton gradient across the membrane. The A chain is the catalytic subunit.</text>
</comment>
<comment type="catalytic activity">
    <reaction evidence="11">
        <text>ATP + H2O + 4 H(+)(in) = ADP + phosphate + 5 H(+)(out)</text>
        <dbReference type="Rhea" id="RHEA:57720"/>
        <dbReference type="ChEBI" id="CHEBI:15377"/>
        <dbReference type="ChEBI" id="CHEBI:15378"/>
        <dbReference type="ChEBI" id="CHEBI:30616"/>
        <dbReference type="ChEBI" id="CHEBI:43474"/>
        <dbReference type="ChEBI" id="CHEBI:456216"/>
        <dbReference type="EC" id="7.1.2.2"/>
    </reaction>
</comment>
<evidence type="ECO:0000259" key="13">
    <source>
        <dbReference type="Pfam" id="PF02874"/>
    </source>
</evidence>
<dbReference type="InterPro" id="IPR000194">
    <property type="entry name" value="ATPase_F1/V1/A1_a/bsu_nucl-bd"/>
</dbReference>
<dbReference type="SUPFAM" id="SSF52540">
    <property type="entry name" value="P-loop containing nucleoside triphosphate hydrolases"/>
    <property type="match status" value="1"/>
</dbReference>
<dbReference type="SUPFAM" id="SSF50615">
    <property type="entry name" value="N-terminal domain of alpha and beta subunits of F1 ATP synthase"/>
    <property type="match status" value="1"/>
</dbReference>
<evidence type="ECO:0000313" key="16">
    <source>
        <dbReference type="EMBL" id="KAB7512555.1"/>
    </source>
</evidence>
<keyword evidence="4 11" id="KW-0547">Nucleotide-binding</keyword>
<dbReference type="Gene3D" id="2.40.30.20">
    <property type="match status" value="1"/>
</dbReference>
<dbReference type="NCBIfam" id="NF003220">
    <property type="entry name" value="PRK04192.1"/>
    <property type="match status" value="1"/>
</dbReference>
<reference evidence="16 17" key="1">
    <citation type="submission" date="2019-10" db="EMBL/GenBank/DDBJ databases">
        <title>Unraveling microbial dark matter from salterns through culturing: the case of the genus Halosegnis.</title>
        <authorList>
            <person name="Duran-Viseras A."/>
            <person name="Andrei A.-S."/>
            <person name="Vera-Gargallo B."/>
            <person name="Ghai R."/>
            <person name="Sanchez-Porro C."/>
            <person name="Ventosa A."/>
        </authorList>
    </citation>
    <scope>NUCLEOTIDE SEQUENCE [LARGE SCALE GENOMIC DNA]</scope>
    <source>
        <strain evidence="16 17">F18-79</strain>
    </source>
</reference>
<comment type="similarity">
    <text evidence="1 11">Belongs to the ATPase alpha/beta chains family.</text>
</comment>
<feature type="binding site" evidence="11">
    <location>
        <begin position="237"/>
        <end position="244"/>
    </location>
    <ligand>
        <name>ATP</name>
        <dbReference type="ChEBI" id="CHEBI:30616"/>
    </ligand>
</feature>
<dbReference type="GO" id="GO:0046961">
    <property type="term" value="F:proton-transporting ATPase activity, rotational mechanism"/>
    <property type="evidence" value="ECO:0007669"/>
    <property type="project" value="InterPro"/>
</dbReference>
<dbReference type="PANTHER" id="PTHR43607:SF1">
    <property type="entry name" value="H(+)-TRANSPORTING TWO-SECTOR ATPASE"/>
    <property type="match status" value="1"/>
</dbReference>
<evidence type="ECO:0000256" key="3">
    <source>
        <dbReference type="ARBA" id="ARBA00022475"/>
    </source>
</evidence>
<sequence length="585" mass="64672">MSQAQETDTTENGVIESVSGPVVTATDLAARMNDVVYVGDEGLMGEVIEIEGKITTIQVYEETSDVAPGEPVESTGEPLSVDLGPGMLDSIYDGVQRPLDVLEEQMGAFLDRGVDAPGIDLEKEWEFEPTVSKGDSVASGDQVGVVEETVQIDHKVLVPPQYDGGVVAEVHEGEFTVDEPVVVLENGEEIAMRQEWPVREPRPTQEKETPKTPLISGQRILDGMFPIAKGGTAAIPGPFGSGKTVTQHQLAKWADADIVVYVGCGERGNEMTEVIEDFPELEDPVTGNPLMSRTCLIANTSNMPVAARESCVYTGITIAEYYRDMGYDVALMADSTSRWAEAMREISSRLEEMPGEEGYPAYLAARLSEFYERAGKFTNINGTEGSISVIGAVSPPGGDFSEPVTQNTLRIVKTFWALDADLAERRHFPSINWNESYSLYQDQLDPWFRDNVAEDWPEQRQWAVDTLDEESELEEIVQLVGKDALPDDQQLTLEVARYLREAYLQQNAFHDVATFSEPEKTYQMLGAIKAFNDAAFEALEAGVPVDEITEIDAAPRLNRMDTTENYEEFIDELEADIKSQLQEKY</sequence>
<accession>A0A5N5U261</accession>
<dbReference type="Pfam" id="PF22919">
    <property type="entry name" value="ATP-synt_VA_C"/>
    <property type="match status" value="1"/>
</dbReference>
<proteinExistence type="inferred from homology"/>
<evidence type="ECO:0000256" key="7">
    <source>
        <dbReference type="ARBA" id="ARBA00022967"/>
    </source>
</evidence>
<dbReference type="GO" id="GO:0005524">
    <property type="term" value="F:ATP binding"/>
    <property type="evidence" value="ECO:0007669"/>
    <property type="project" value="UniProtKB-UniRule"/>
</dbReference>
<keyword evidence="5 11" id="KW-0375">Hydrogen ion transport</keyword>
<dbReference type="Proteomes" id="UP000326865">
    <property type="component" value="Unassembled WGS sequence"/>
</dbReference>
<comment type="caution">
    <text evidence="16">The sequence shown here is derived from an EMBL/GenBank/DDBJ whole genome shotgun (WGS) entry which is preliminary data.</text>
</comment>
<comment type="subcellular location">
    <subcellularLocation>
        <location evidence="11">Cell membrane</location>
        <topology evidence="11">Peripheral membrane protein</topology>
    </subcellularLocation>
</comment>
<feature type="domain" description="ATPase F1/V1/A1 complex alpha/beta subunit N-terminal" evidence="13">
    <location>
        <begin position="15"/>
        <end position="76"/>
    </location>
</feature>
<dbReference type="InterPro" id="IPR023366">
    <property type="entry name" value="ATP_synth_asu-like_sf"/>
</dbReference>
<gene>
    <name evidence="11" type="primary">atpA</name>
    <name evidence="16" type="ORF">DM867_12495</name>
</gene>
<dbReference type="Gene3D" id="1.10.1140.10">
    <property type="entry name" value="Bovine Mitochondrial F1-atpase, Atp Synthase Beta Chain, Chain D, domain 3"/>
    <property type="match status" value="1"/>
</dbReference>
<evidence type="ECO:0000256" key="6">
    <source>
        <dbReference type="ARBA" id="ARBA00022840"/>
    </source>
</evidence>
<feature type="domain" description="ATPase F1/V1/A1 complex alpha/beta subunit nucleotide-binding" evidence="12">
    <location>
        <begin position="217"/>
        <end position="438"/>
    </location>
</feature>
<evidence type="ECO:0000256" key="9">
    <source>
        <dbReference type="ARBA" id="ARBA00023136"/>
    </source>
</evidence>
<keyword evidence="2 11" id="KW-0813">Transport</keyword>
<dbReference type="CDD" id="cd18111">
    <property type="entry name" value="ATP-synt_V_A-type_alpha_C"/>
    <property type="match status" value="1"/>
</dbReference>
<dbReference type="GO" id="GO:0033178">
    <property type="term" value="C:proton-transporting two-sector ATPase complex, catalytic domain"/>
    <property type="evidence" value="ECO:0007669"/>
    <property type="project" value="InterPro"/>
</dbReference>
<evidence type="ECO:0000259" key="15">
    <source>
        <dbReference type="Pfam" id="PF22919"/>
    </source>
</evidence>
<dbReference type="GO" id="GO:0005886">
    <property type="term" value="C:plasma membrane"/>
    <property type="evidence" value="ECO:0007669"/>
    <property type="project" value="UniProtKB-SubCell"/>
</dbReference>
<evidence type="ECO:0000256" key="4">
    <source>
        <dbReference type="ARBA" id="ARBA00022741"/>
    </source>
</evidence>
<dbReference type="GO" id="GO:0042777">
    <property type="term" value="P:proton motive force-driven plasma membrane ATP synthesis"/>
    <property type="evidence" value="ECO:0007669"/>
    <property type="project" value="UniProtKB-UniRule"/>
</dbReference>
<keyword evidence="8 11" id="KW-0406">Ion transport</keyword>
<dbReference type="InterPro" id="IPR020003">
    <property type="entry name" value="ATPase_a/bsu_AS"/>
</dbReference>
<feature type="domain" description="ATP synthase A/B type C-terminal" evidence="15">
    <location>
        <begin position="446"/>
        <end position="547"/>
    </location>
</feature>
<dbReference type="InterPro" id="IPR004100">
    <property type="entry name" value="ATPase_F1/V1/A1_a/bsu_N"/>
</dbReference>
<keyword evidence="6 11" id="KW-0067">ATP-binding</keyword>
<dbReference type="HAMAP" id="MF_00309">
    <property type="entry name" value="ATP_synth_A_arch"/>
    <property type="match status" value="1"/>
</dbReference>
<dbReference type="InterPro" id="IPR022878">
    <property type="entry name" value="V-ATPase_asu"/>
</dbReference>
<dbReference type="InterPro" id="IPR027417">
    <property type="entry name" value="P-loop_NTPase"/>
</dbReference>
<evidence type="ECO:0000256" key="11">
    <source>
        <dbReference type="HAMAP-Rule" id="MF_00309"/>
    </source>
</evidence>
<dbReference type="RefSeq" id="WP_152134350.1">
    <property type="nucleotide sequence ID" value="NZ_QKKZ01000008.1"/>
</dbReference>
<dbReference type="SUPFAM" id="SSF47917">
    <property type="entry name" value="C-terminal domain of alpha and beta subunits of F1 ATP synthase"/>
    <property type="match status" value="1"/>
</dbReference>
<dbReference type="InterPro" id="IPR036121">
    <property type="entry name" value="ATPase_F1/V1/A1_a/bsu_N_sf"/>
</dbReference>
<evidence type="ECO:0000256" key="2">
    <source>
        <dbReference type="ARBA" id="ARBA00022448"/>
    </source>
</evidence>
<dbReference type="AlphaFoldDB" id="A0A5N5U261"/>
<dbReference type="InterPro" id="IPR031686">
    <property type="entry name" value="ATP-synth_a_Xtn"/>
</dbReference>
<protein>
    <recommendedName>
        <fullName evidence="11">A-type ATP synthase subunit A</fullName>
        <ecNumber evidence="11">7.1.2.2</ecNumber>
    </recommendedName>
</protein>
<name>A0A5N5U261_9EURY</name>
<dbReference type="Gene3D" id="2.40.50.100">
    <property type="match status" value="1"/>
</dbReference>
<keyword evidence="17" id="KW-1185">Reference proteome</keyword>
<dbReference type="PROSITE" id="PS00152">
    <property type="entry name" value="ATPASE_ALPHA_BETA"/>
    <property type="match status" value="1"/>
</dbReference>
<evidence type="ECO:0000256" key="1">
    <source>
        <dbReference type="ARBA" id="ARBA00008936"/>
    </source>
</evidence>
<dbReference type="Pfam" id="PF16886">
    <property type="entry name" value="ATP-synt_ab_Xtn"/>
    <property type="match status" value="1"/>
</dbReference>
<evidence type="ECO:0000256" key="10">
    <source>
        <dbReference type="ARBA" id="ARBA00023310"/>
    </source>
</evidence>
<keyword evidence="9 11" id="KW-0472">Membrane</keyword>
<evidence type="ECO:0000256" key="5">
    <source>
        <dbReference type="ARBA" id="ARBA00022781"/>
    </source>
</evidence>
<keyword evidence="7 11" id="KW-1278">Translocase</keyword>
<organism evidence="16 17">
    <name type="scientific">Halosegnis rubeus</name>
    <dbReference type="NCBI Taxonomy" id="2212850"/>
    <lineage>
        <taxon>Archaea</taxon>
        <taxon>Methanobacteriati</taxon>
        <taxon>Methanobacteriota</taxon>
        <taxon>Stenosarchaea group</taxon>
        <taxon>Halobacteria</taxon>
        <taxon>Halobacteriales</taxon>
        <taxon>Natronomonadaceae</taxon>
        <taxon>Halosegnis</taxon>
    </lineage>
</organism>
<dbReference type="PANTHER" id="PTHR43607">
    <property type="entry name" value="V-TYPE PROTON ATPASE CATALYTIC SUBUNIT A"/>
    <property type="match status" value="1"/>
</dbReference>
<dbReference type="Pfam" id="PF02874">
    <property type="entry name" value="ATP-synt_ab_N"/>
    <property type="match status" value="1"/>
</dbReference>
<dbReference type="InterPro" id="IPR055190">
    <property type="entry name" value="ATP-synt_VA_C"/>
</dbReference>
<dbReference type="EMBL" id="QKKZ01000008">
    <property type="protein sequence ID" value="KAB7512555.1"/>
    <property type="molecule type" value="Genomic_DNA"/>
</dbReference>
<dbReference type="GO" id="GO:0046933">
    <property type="term" value="F:proton-transporting ATP synthase activity, rotational mechanism"/>
    <property type="evidence" value="ECO:0007669"/>
    <property type="project" value="UniProtKB-UniRule"/>
</dbReference>
<dbReference type="Pfam" id="PF00006">
    <property type="entry name" value="ATP-synt_ab"/>
    <property type="match status" value="1"/>
</dbReference>
<comment type="subunit">
    <text evidence="11">Has multiple subunits with at least A(3), B(3), C, D, E, F, H, I and proteolipid K(x).</text>
</comment>
<dbReference type="CDD" id="cd01134">
    <property type="entry name" value="V_A-ATPase_A"/>
    <property type="match status" value="1"/>
</dbReference>
<evidence type="ECO:0000259" key="12">
    <source>
        <dbReference type="Pfam" id="PF00006"/>
    </source>
</evidence>
<evidence type="ECO:0000256" key="8">
    <source>
        <dbReference type="ARBA" id="ARBA00023065"/>
    </source>
</evidence>
<dbReference type="Gene3D" id="3.40.50.300">
    <property type="entry name" value="P-loop containing nucleotide triphosphate hydrolases"/>
    <property type="match status" value="1"/>
</dbReference>
<dbReference type="InterPro" id="IPR024034">
    <property type="entry name" value="ATPase_F1/V1_b/a_C"/>
</dbReference>
<dbReference type="NCBIfam" id="TIGR01043">
    <property type="entry name" value="ATP_syn_A_arch"/>
    <property type="match status" value="1"/>
</dbReference>
<dbReference type="EC" id="7.1.2.2" evidence="11"/>
<evidence type="ECO:0000313" key="17">
    <source>
        <dbReference type="Proteomes" id="UP000326865"/>
    </source>
</evidence>
<feature type="domain" description="ATPsynthase alpha/beta subunit barrel-sandwich" evidence="14">
    <location>
        <begin position="117"/>
        <end position="199"/>
    </location>
</feature>
<keyword evidence="3 11" id="KW-1003">Cell membrane</keyword>
<evidence type="ECO:0000259" key="14">
    <source>
        <dbReference type="Pfam" id="PF16886"/>
    </source>
</evidence>
<dbReference type="InterPro" id="IPR005726">
    <property type="entry name" value="ATP_synth_asu_arc"/>
</dbReference>